<evidence type="ECO:0000313" key="2">
    <source>
        <dbReference type="Proteomes" id="UP000182740"/>
    </source>
</evidence>
<dbReference type="AlphaFoldDB" id="A0A1K1RMP5"/>
<accession>A0A1K1RMP5</accession>
<dbReference type="SUPFAM" id="SSF51735">
    <property type="entry name" value="NAD(P)-binding Rossmann-fold domains"/>
    <property type="match status" value="1"/>
</dbReference>
<evidence type="ECO:0000313" key="1">
    <source>
        <dbReference type="EMBL" id="SFW72967.1"/>
    </source>
</evidence>
<dbReference type="InterPro" id="IPR036291">
    <property type="entry name" value="NAD(P)-bd_dom_sf"/>
</dbReference>
<dbReference type="Gene3D" id="3.40.50.720">
    <property type="entry name" value="NAD(P)-binding Rossmann-like Domain"/>
    <property type="match status" value="1"/>
</dbReference>
<dbReference type="STRING" id="546364.SAMN04489730_3534"/>
<dbReference type="RefSeq" id="WP_177328829.1">
    <property type="nucleotide sequence ID" value="NZ_FPJG01000006.1"/>
</dbReference>
<protein>
    <submittedName>
        <fullName evidence="1">Ornithine cyclodeaminase/mu-crystallin family protein</fullName>
    </submittedName>
</protein>
<organism evidence="1 2">
    <name type="scientific">Amycolatopsis australiensis</name>
    <dbReference type="NCBI Taxonomy" id="546364"/>
    <lineage>
        <taxon>Bacteria</taxon>
        <taxon>Bacillati</taxon>
        <taxon>Actinomycetota</taxon>
        <taxon>Actinomycetes</taxon>
        <taxon>Pseudonocardiales</taxon>
        <taxon>Pseudonocardiaceae</taxon>
        <taxon>Amycolatopsis</taxon>
    </lineage>
</organism>
<name>A0A1K1RMP5_9PSEU</name>
<keyword evidence="2" id="KW-1185">Reference proteome</keyword>
<proteinExistence type="predicted"/>
<sequence>MTTEGERGGPRIPRLCADQIWTAFEAIDLLGVLADELTGAAWDGAGRCRLAPEAGGLEDHVVLHDLHAGISRLLPVPVLRAFRAAAVTTLVARRLLVPGVVLGGVLGAGFAAQVHVAVLARFLPDFSHVTVCTCTGLSSTRILPRLLDQLDLSGIGFSVTDDAHEAVLGANLVVAPPGGGGFAGIGLPARGAVLVNSSGHALAAQVADRVDQIYVDDPARTTRHEYRGAVVAGLGELITARGLRRRADDVLLAEPAGADALDVRLAWEVHRTALERSR</sequence>
<dbReference type="EMBL" id="FPJG01000006">
    <property type="protein sequence ID" value="SFW72967.1"/>
    <property type="molecule type" value="Genomic_DNA"/>
</dbReference>
<gene>
    <name evidence="1" type="ORF">SAMN04489730_3534</name>
</gene>
<dbReference type="Proteomes" id="UP000182740">
    <property type="component" value="Unassembled WGS sequence"/>
</dbReference>
<reference evidence="2" key="1">
    <citation type="submission" date="2016-11" db="EMBL/GenBank/DDBJ databases">
        <authorList>
            <person name="Varghese N."/>
            <person name="Submissions S."/>
        </authorList>
    </citation>
    <scope>NUCLEOTIDE SEQUENCE [LARGE SCALE GENOMIC DNA]</scope>
    <source>
        <strain evidence="2">DSM 44671</strain>
    </source>
</reference>